<evidence type="ECO:0008006" key="4">
    <source>
        <dbReference type="Google" id="ProtNLM"/>
    </source>
</evidence>
<reference evidence="2" key="3">
    <citation type="submission" date="2018-08" db="UniProtKB">
        <authorList>
            <consortium name="EnsemblPlants"/>
        </authorList>
    </citation>
    <scope>IDENTIFICATION</scope>
    <source>
        <strain evidence="2">cv. Bd21</strain>
    </source>
</reference>
<reference evidence="1" key="2">
    <citation type="submission" date="2017-06" db="EMBL/GenBank/DDBJ databases">
        <title>WGS assembly of Brachypodium distachyon.</title>
        <authorList>
            <consortium name="The International Brachypodium Initiative"/>
            <person name="Lucas S."/>
            <person name="Harmon-Smith M."/>
            <person name="Lail K."/>
            <person name="Tice H."/>
            <person name="Grimwood J."/>
            <person name="Bruce D."/>
            <person name="Barry K."/>
            <person name="Shu S."/>
            <person name="Lindquist E."/>
            <person name="Wang M."/>
            <person name="Pitluck S."/>
            <person name="Vogel J.P."/>
            <person name="Garvin D.F."/>
            <person name="Mockler T.C."/>
            <person name="Schmutz J."/>
            <person name="Rokhsar D."/>
            <person name="Bevan M.W."/>
        </authorList>
    </citation>
    <scope>NUCLEOTIDE SEQUENCE</scope>
    <source>
        <strain evidence="1">Bd21</strain>
    </source>
</reference>
<keyword evidence="3" id="KW-1185">Reference proteome</keyword>
<dbReference type="Gramene" id="PNT60649">
    <property type="protein sequence ID" value="PNT60649"/>
    <property type="gene ID" value="BRADI_5g02905v3"/>
</dbReference>
<protein>
    <recommendedName>
        <fullName evidence="4">Reverse transcriptase zinc-binding domain-containing protein</fullName>
    </recommendedName>
</protein>
<organism evidence="1">
    <name type="scientific">Brachypodium distachyon</name>
    <name type="common">Purple false brome</name>
    <name type="synonym">Trachynia distachya</name>
    <dbReference type="NCBI Taxonomy" id="15368"/>
    <lineage>
        <taxon>Eukaryota</taxon>
        <taxon>Viridiplantae</taxon>
        <taxon>Streptophyta</taxon>
        <taxon>Embryophyta</taxon>
        <taxon>Tracheophyta</taxon>
        <taxon>Spermatophyta</taxon>
        <taxon>Magnoliopsida</taxon>
        <taxon>Liliopsida</taxon>
        <taxon>Poales</taxon>
        <taxon>Poaceae</taxon>
        <taxon>BOP clade</taxon>
        <taxon>Pooideae</taxon>
        <taxon>Stipodae</taxon>
        <taxon>Brachypodieae</taxon>
        <taxon>Brachypodium</taxon>
    </lineage>
</organism>
<evidence type="ECO:0000313" key="1">
    <source>
        <dbReference type="EMBL" id="PNT60649.1"/>
    </source>
</evidence>
<dbReference type="InParanoid" id="A0A2K2CF48"/>
<dbReference type="EnsemblPlants" id="PNT60649">
    <property type="protein sequence ID" value="PNT60649"/>
    <property type="gene ID" value="BRADI_5g02905v3"/>
</dbReference>
<dbReference type="Proteomes" id="UP000008810">
    <property type="component" value="Chromosome 5"/>
</dbReference>
<evidence type="ECO:0000313" key="2">
    <source>
        <dbReference type="EnsemblPlants" id="PNT60649"/>
    </source>
</evidence>
<reference evidence="1 2" key="1">
    <citation type="journal article" date="2010" name="Nature">
        <title>Genome sequencing and analysis of the model grass Brachypodium distachyon.</title>
        <authorList>
            <consortium name="International Brachypodium Initiative"/>
        </authorList>
    </citation>
    <scope>NUCLEOTIDE SEQUENCE [LARGE SCALE GENOMIC DNA]</scope>
    <source>
        <strain evidence="1 2">Bd21</strain>
    </source>
</reference>
<name>A0A2K2CF48_BRADI</name>
<sequence length="124" mass="14176">MDRKKCNRDGVVCCPLCNLSARETRDHLLFQCPFSQRCWSLIGQPGSPSGSFSTRFRQAREVLDSSFSTEVFLSACWNIWKQRNAFIFRNCPASVPGWLNGFKIDLTNQSARMPDATKEAMQIY</sequence>
<accession>A0A2K2CF48</accession>
<dbReference type="AlphaFoldDB" id="A0A2K2CF48"/>
<gene>
    <name evidence="1" type="ORF">BRADI_5g02905v3</name>
</gene>
<dbReference type="OrthoDB" id="689540at2759"/>
<proteinExistence type="predicted"/>
<evidence type="ECO:0000313" key="3">
    <source>
        <dbReference type="Proteomes" id="UP000008810"/>
    </source>
</evidence>
<dbReference type="EMBL" id="CM000884">
    <property type="protein sequence ID" value="PNT60649.1"/>
    <property type="molecule type" value="Genomic_DNA"/>
</dbReference>